<proteinExistence type="predicted"/>
<accession>A0ABR2ICT7</accession>
<organism evidence="1 2">
    <name type="scientific">Tritrichomonas musculus</name>
    <dbReference type="NCBI Taxonomy" id="1915356"/>
    <lineage>
        <taxon>Eukaryota</taxon>
        <taxon>Metamonada</taxon>
        <taxon>Parabasalia</taxon>
        <taxon>Tritrichomonadida</taxon>
        <taxon>Tritrichomonadidae</taxon>
        <taxon>Tritrichomonas</taxon>
    </lineage>
</organism>
<keyword evidence="2" id="KW-1185">Reference proteome</keyword>
<dbReference type="SUPFAM" id="SSF48371">
    <property type="entry name" value="ARM repeat"/>
    <property type="match status" value="1"/>
</dbReference>
<evidence type="ECO:0000313" key="2">
    <source>
        <dbReference type="Proteomes" id="UP001470230"/>
    </source>
</evidence>
<gene>
    <name evidence="1" type="ORF">M9Y10_012567</name>
</gene>
<dbReference type="EMBL" id="JAPFFF010000018">
    <property type="protein sequence ID" value="KAK8860875.1"/>
    <property type="molecule type" value="Genomic_DNA"/>
</dbReference>
<name>A0ABR2ICT7_9EUKA</name>
<sequence length="517" mass="60335">MNENDLSILSKEKKESKKDLKGIVSYINSLKAVEETYKDNPILIYVDDYNLKGEQDDVVRCFYDFCNFCSLKDYQNTLQALVNLRCLAQTLVLNEFKEFFKYRIPQISVSLMVDSPIELQKEFIRFITELGKSPKQKLFEHFIKCSLFENINHSAFLNFSNEYFIVDILKFYEESLSNFESVRTQILRLDSLNLFNNIIKNERFSKQTRTIPIQIMSKLSNYQKEQYQLLNKTLSESQFDPLYFQIILTQISLILKQMSQIIDFLTQFLQNQHFDVFWNDLLQILRSMIFDEKTYQNVISKIQNICLSFIMDNKSVPFCKLKVIAISILNFHFTYYSTPLQIFNKEVHFKMLLKFAKGKSDALSRATLLIIKNMMANNFNHFSLFLSLNIVPIAIDKISHVSKLCVKYEAVSIMALVVMKGNMDQHILCIKSGFIHYFLELASIDSEKFINLVIPPLLAFLDIGTKNPQLSFVWQMFDENDGFSIISNLSNSTDSNIAHNANSLETFIINMRNSLNK</sequence>
<reference evidence="1 2" key="1">
    <citation type="submission" date="2024-04" db="EMBL/GenBank/DDBJ databases">
        <title>Tritrichomonas musculus Genome.</title>
        <authorList>
            <person name="Alves-Ferreira E."/>
            <person name="Grigg M."/>
            <person name="Lorenzi H."/>
            <person name="Galac M."/>
        </authorList>
    </citation>
    <scope>NUCLEOTIDE SEQUENCE [LARGE SCALE GENOMIC DNA]</scope>
    <source>
        <strain evidence="1 2">EAF2021</strain>
    </source>
</reference>
<protein>
    <submittedName>
        <fullName evidence="1">Uncharacterized protein</fullName>
    </submittedName>
</protein>
<dbReference type="Proteomes" id="UP001470230">
    <property type="component" value="Unassembled WGS sequence"/>
</dbReference>
<evidence type="ECO:0000313" key="1">
    <source>
        <dbReference type="EMBL" id="KAK8860875.1"/>
    </source>
</evidence>
<comment type="caution">
    <text evidence="1">The sequence shown here is derived from an EMBL/GenBank/DDBJ whole genome shotgun (WGS) entry which is preliminary data.</text>
</comment>
<dbReference type="InterPro" id="IPR016024">
    <property type="entry name" value="ARM-type_fold"/>
</dbReference>
<dbReference type="Gene3D" id="1.25.10.10">
    <property type="entry name" value="Leucine-rich Repeat Variant"/>
    <property type="match status" value="1"/>
</dbReference>
<dbReference type="InterPro" id="IPR011989">
    <property type="entry name" value="ARM-like"/>
</dbReference>